<keyword evidence="1" id="KW-0813">Transport</keyword>
<dbReference type="EMDB" id="EMD-32325"/>
<evidence type="ECO:0000259" key="2">
    <source>
        <dbReference type="Pfam" id="PF02953"/>
    </source>
</evidence>
<reference evidence="4" key="1">
    <citation type="journal article" date="2006" name="PLoS Biol.">
        <title>Macronuclear genome sequence of the ciliate Tetrahymena thermophila, a model eukaryote.</title>
        <authorList>
            <person name="Eisen J.A."/>
            <person name="Coyne R.S."/>
            <person name="Wu M."/>
            <person name="Wu D."/>
            <person name="Thiagarajan M."/>
            <person name="Wortman J.R."/>
            <person name="Badger J.H."/>
            <person name="Ren Q."/>
            <person name="Amedeo P."/>
            <person name="Jones K.M."/>
            <person name="Tallon L.J."/>
            <person name="Delcher A.L."/>
            <person name="Salzberg S.L."/>
            <person name="Silva J.C."/>
            <person name="Haas B.J."/>
            <person name="Majoros W.H."/>
            <person name="Farzad M."/>
            <person name="Carlton J.M."/>
            <person name="Smith R.K. Jr."/>
            <person name="Garg J."/>
            <person name="Pearlman R.E."/>
            <person name="Karrer K.M."/>
            <person name="Sun L."/>
            <person name="Manning G."/>
            <person name="Elde N.C."/>
            <person name="Turkewitz A.P."/>
            <person name="Asai D.J."/>
            <person name="Wilkes D.E."/>
            <person name="Wang Y."/>
            <person name="Cai H."/>
            <person name="Collins K."/>
            <person name="Stewart B.A."/>
            <person name="Lee S.R."/>
            <person name="Wilamowska K."/>
            <person name="Weinberg Z."/>
            <person name="Ruzzo W.L."/>
            <person name="Wloga D."/>
            <person name="Gaertig J."/>
            <person name="Frankel J."/>
            <person name="Tsao C.-C."/>
            <person name="Gorovsky M.A."/>
            <person name="Keeling P.J."/>
            <person name="Waller R.F."/>
            <person name="Patron N.J."/>
            <person name="Cherry J.M."/>
            <person name="Stover N.A."/>
            <person name="Krieger C.J."/>
            <person name="del Toro C."/>
            <person name="Ryder H.F."/>
            <person name="Williamson S.C."/>
            <person name="Barbeau R.A."/>
            <person name="Hamilton E.P."/>
            <person name="Orias E."/>
        </authorList>
    </citation>
    <scope>NUCLEOTIDE SEQUENCE [LARGE SCALE GENOMIC DNA]</scope>
    <source>
        <strain evidence="4">SB210</strain>
    </source>
</reference>
<dbReference type="STRING" id="312017.W7X3D6"/>
<reference evidence="5" key="2">
    <citation type="journal article" date="2022" name="Science">
        <title>Structures of &lt;i&gt;Tetrahymena&lt;/i&gt;'s respiratory chain reveal the diversity of eukaryotic core metabolism.</title>
        <authorList>
            <person name="Zhou L."/>
            <person name="Maldonado M."/>
            <person name="Padavannil A."/>
            <person name="Guo F."/>
            <person name="Letts J.A."/>
        </authorList>
    </citation>
    <scope>STRUCTURE BY ELECTRON MICROSCOPY (3.02 ANGSTROMS)</scope>
    <scope>DISULFIDE BONDS</scope>
</reference>
<keyword evidence="1" id="KW-0472">Membrane</keyword>
<keyword evidence="1" id="KW-0496">Mitochondrion</keyword>
<feature type="domain" description="Tim10-like" evidence="2">
    <location>
        <begin position="11"/>
        <end position="53"/>
    </location>
</feature>
<gene>
    <name evidence="3" type="ORF">TTHERM_000528460</name>
</gene>
<dbReference type="RefSeq" id="XP_012656553.1">
    <property type="nucleotide sequence ID" value="XM_012801099.1"/>
</dbReference>
<dbReference type="GO" id="GO:0005743">
    <property type="term" value="C:mitochondrial inner membrane"/>
    <property type="evidence" value="ECO:0007669"/>
    <property type="project" value="UniProtKB-SubCell"/>
</dbReference>
<dbReference type="InParanoid" id="W7X3D6"/>
<dbReference type="PDB" id="8GZU">
    <property type="method" value="EM"/>
    <property type="resolution" value="4.18 A"/>
    <property type="chains" value="1T/1t/40/95=1-72"/>
</dbReference>
<accession>W7X3D6</accession>
<dbReference type="Gene3D" id="1.10.287.810">
    <property type="entry name" value="Mitochondrial import inner membrane translocase subunit tim13 like domains"/>
    <property type="match status" value="1"/>
</dbReference>
<reference evidence="6 7" key="4">
    <citation type="journal article" date="2023" name="Nature">
        <title>Structural basis of mitochondrial membrane bending by the I-II-III&lt;sub&gt;2&lt;/sub&gt;-IV&lt;sub&gt;2&lt;/sub&gt; supercomplex.</title>
        <authorList>
            <person name="Muhleip A."/>
            <person name="Flygaard R.K."/>
            <person name="Baradaran R."/>
            <person name="Haapanen O."/>
            <person name="Gruhl T."/>
            <person name="Tobiasson V."/>
            <person name="Marechal A."/>
            <person name="Sharma V."/>
            <person name="Amunts A."/>
        </authorList>
    </citation>
    <scope>STRUCTURE BY ELECTRON MICROSCOPY (2.60 ANGSTROMS)</scope>
    <scope>DISULFIDE BONDS</scope>
</reference>
<evidence type="ECO:0007829" key="5">
    <source>
        <dbReference type="PDB" id="7W5Z"/>
    </source>
</evidence>
<evidence type="ECO:0007829" key="6">
    <source>
        <dbReference type="PDB" id="8B6H"/>
    </source>
</evidence>
<dbReference type="InterPro" id="IPR035427">
    <property type="entry name" value="Tim10-like_dom_sf"/>
</dbReference>
<dbReference type="Pfam" id="PF02953">
    <property type="entry name" value="zf-Tim10_DDP"/>
    <property type="match status" value="1"/>
</dbReference>
<protein>
    <recommendedName>
        <fullName evidence="1">Mitochondrial import inner membrane translocase subunit</fullName>
    </recommendedName>
</protein>
<dbReference type="PDB" id="8BQS">
    <property type="method" value="EM"/>
    <property type="resolution" value="2.90 A"/>
    <property type="chains" value="FA/Fa=1-72"/>
</dbReference>
<keyword evidence="5 6" id="KW-0002">3D-structure</keyword>
<dbReference type="EMDB" id="EMD-34403"/>
<dbReference type="PDB" id="7W5Z">
    <property type="method" value="EM"/>
    <property type="resolution" value="3.02 A"/>
    <property type="chains" value="T1/t1=1-72"/>
</dbReference>
<dbReference type="AlphaFoldDB" id="W7X3D6"/>
<comment type="similarity">
    <text evidence="1">Belongs to the small Tim family.</text>
</comment>
<dbReference type="GeneID" id="24439415"/>
<keyword evidence="1" id="KW-0811">Translocation</keyword>
<comment type="function">
    <text evidence="1">Mitochondrial intermembrane chaperone that participates in the import and insertion of some multi-pass transmembrane proteins into the mitochondrial inner membrane. Also required for the transfer of beta-barrel precursors from the TOM complex to the sorting and assembly machinery (SAM complex) of the outer membrane. Acts as a chaperone-like protein that protects the hydrophobic precursors from aggregation and guide them through the mitochondrial intermembrane space.</text>
</comment>
<reference evidence="8 9" key="3">
    <citation type="journal article" date="2023" name="Nat. Commun.">
        <title>Structures of Tetrahymena thermophila respiratory megacomplexes on the tubular mitochondrial cristae.</title>
        <authorList>
            <person name="Han F."/>
            <person name="Hu Y."/>
            <person name="Wu M."/>
            <person name="He Z."/>
            <person name="Tian H."/>
            <person name="Zhou L."/>
        </authorList>
    </citation>
    <scope>STRUCTURE BY ELECTRON MICROSCOPY (2.96 ANGSTROMS)</scope>
    <scope>DISULFIDE BONDS</scope>
</reference>
<keyword evidence="1" id="KW-0143">Chaperone</keyword>
<dbReference type="EMDB" id="EMD-16184"/>
<dbReference type="SUPFAM" id="SSF144122">
    <property type="entry name" value="Tim10-like"/>
    <property type="match status" value="1"/>
</dbReference>
<comment type="subunit">
    <text evidence="1">Heterohexamer.</text>
</comment>
<comment type="subcellular location">
    <subcellularLocation>
        <location evidence="1">Mitochondrion inner membrane</location>
        <topology evidence="1">Peripheral membrane protein</topology>
        <orientation evidence="1">Intermembrane side</orientation>
    </subcellularLocation>
</comment>
<dbReference type="PDB" id="8B6H">
    <property type="method" value="EM"/>
    <property type="resolution" value="2.60 A"/>
    <property type="chains" value="FA/Fa=1-72"/>
</dbReference>
<evidence type="ECO:0007829" key="8">
    <source>
        <dbReference type="PDB" id="8GYM"/>
    </source>
</evidence>
<dbReference type="KEGG" id="tet:TTHERM_000528460"/>
<evidence type="ECO:0007829" key="9">
    <source>
        <dbReference type="PDB" id="8GZU"/>
    </source>
</evidence>
<comment type="domain">
    <text evidence="1">The twin CX3C motif contains 4 conserved Cys residues that form 2 disulfide bonds in the mitochondrial intermembrane space.</text>
</comment>
<evidence type="ECO:0000313" key="3">
    <source>
        <dbReference type="EMBL" id="EWS70938.1"/>
    </source>
</evidence>
<evidence type="ECO:0007829" key="7">
    <source>
        <dbReference type="PDB" id="8BQS"/>
    </source>
</evidence>
<feature type="disulfide bond" evidence="5 6">
    <location>
        <begin position="24"/>
        <end position="48"/>
    </location>
</feature>
<organism evidence="3 4">
    <name type="scientific">Tetrahymena thermophila (strain SB210)</name>
    <dbReference type="NCBI Taxonomy" id="312017"/>
    <lineage>
        <taxon>Eukaryota</taxon>
        <taxon>Sar</taxon>
        <taxon>Alveolata</taxon>
        <taxon>Ciliophora</taxon>
        <taxon>Intramacronucleata</taxon>
        <taxon>Oligohymenophorea</taxon>
        <taxon>Hymenostomatida</taxon>
        <taxon>Tetrahymenina</taxon>
        <taxon>Tetrahymenidae</taxon>
        <taxon>Tetrahymena</taxon>
    </lineage>
</organism>
<dbReference type="EMDB" id="EMD-34373"/>
<dbReference type="EMBL" id="GG662209">
    <property type="protein sequence ID" value="EWS70938.1"/>
    <property type="molecule type" value="Genomic_DNA"/>
</dbReference>
<dbReference type="Proteomes" id="UP000009168">
    <property type="component" value="Unassembled WGS sequence"/>
</dbReference>
<keyword evidence="1" id="KW-0999">Mitochondrion inner membrane</keyword>
<dbReference type="PDB" id="8GYM">
    <property type="method" value="EM"/>
    <property type="resolution" value="2.96 A"/>
    <property type="chains" value="1T/1t=1-72"/>
</dbReference>
<evidence type="ECO:0000313" key="4">
    <source>
        <dbReference type="Proteomes" id="UP000009168"/>
    </source>
</evidence>
<keyword evidence="1" id="KW-0653">Protein transport</keyword>
<sequence>MDTEVSNHNYTQAVAYLNRATSSCVKKCDSLNNNGSLSSKQESCLKTCAENHAIATKIHAEYIRKLAESKYL</sequence>
<keyword evidence="4" id="KW-1185">Reference proteome</keyword>
<proteinExistence type="evidence at protein level"/>
<name>W7X3D6_TETTS</name>
<keyword evidence="1" id="KW-1015">Disulfide bond</keyword>
<dbReference type="GO" id="GO:0015031">
    <property type="term" value="P:protein transport"/>
    <property type="evidence" value="ECO:0007669"/>
    <property type="project" value="UniProtKB-KW"/>
</dbReference>
<dbReference type="InterPro" id="IPR004217">
    <property type="entry name" value="Tim10-like"/>
</dbReference>
<evidence type="ECO:0000256" key="1">
    <source>
        <dbReference type="RuleBase" id="RU367043"/>
    </source>
</evidence>